<dbReference type="SUPFAM" id="SSF103473">
    <property type="entry name" value="MFS general substrate transporter"/>
    <property type="match status" value="1"/>
</dbReference>
<evidence type="ECO:0000256" key="7">
    <source>
        <dbReference type="SAM" id="Phobius"/>
    </source>
</evidence>
<evidence type="ECO:0000256" key="2">
    <source>
        <dbReference type="ARBA" id="ARBA00022448"/>
    </source>
</evidence>
<evidence type="ECO:0000313" key="9">
    <source>
        <dbReference type="Proteomes" id="UP001074726"/>
    </source>
</evidence>
<accession>A0ABT4C9Z8</accession>
<organism evidence="8 9">
    <name type="scientific">Nocardioides pini</name>
    <dbReference type="NCBI Taxonomy" id="2975053"/>
    <lineage>
        <taxon>Bacteria</taxon>
        <taxon>Bacillati</taxon>
        <taxon>Actinomycetota</taxon>
        <taxon>Actinomycetes</taxon>
        <taxon>Propionibacteriales</taxon>
        <taxon>Nocardioidaceae</taxon>
        <taxon>Nocardioides</taxon>
    </lineage>
</organism>
<feature type="transmembrane region" description="Helical" evidence="7">
    <location>
        <begin position="213"/>
        <end position="238"/>
    </location>
</feature>
<evidence type="ECO:0000256" key="3">
    <source>
        <dbReference type="ARBA" id="ARBA00022475"/>
    </source>
</evidence>
<keyword evidence="4 7" id="KW-0812">Transmembrane</keyword>
<feature type="transmembrane region" description="Helical" evidence="7">
    <location>
        <begin position="346"/>
        <end position="365"/>
    </location>
</feature>
<feature type="transmembrane region" description="Helical" evidence="7">
    <location>
        <begin position="47"/>
        <end position="67"/>
    </location>
</feature>
<reference evidence="8" key="1">
    <citation type="submission" date="2022-08" db="EMBL/GenBank/DDBJ databases">
        <title>Genome sequencing of Nocardioides sp. STR2.</title>
        <authorList>
            <person name="So Y."/>
        </authorList>
    </citation>
    <scope>NUCLEOTIDE SEQUENCE</scope>
    <source>
        <strain evidence="8">STR2</strain>
    </source>
</reference>
<dbReference type="CDD" id="cd06173">
    <property type="entry name" value="MFS_MefA_like"/>
    <property type="match status" value="1"/>
</dbReference>
<feature type="transmembrane region" description="Helical" evidence="7">
    <location>
        <begin position="309"/>
        <end position="334"/>
    </location>
</feature>
<dbReference type="EMBL" id="JAPPUX010000001">
    <property type="protein sequence ID" value="MCY4725796.1"/>
    <property type="molecule type" value="Genomic_DNA"/>
</dbReference>
<keyword evidence="6 7" id="KW-0472">Membrane</keyword>
<evidence type="ECO:0000256" key="6">
    <source>
        <dbReference type="ARBA" id="ARBA00023136"/>
    </source>
</evidence>
<dbReference type="InterPro" id="IPR036259">
    <property type="entry name" value="MFS_trans_sf"/>
</dbReference>
<dbReference type="InterPro" id="IPR010290">
    <property type="entry name" value="TM_effector"/>
</dbReference>
<dbReference type="PANTHER" id="PTHR23513:SF11">
    <property type="entry name" value="STAPHYLOFERRIN A TRANSPORTER"/>
    <property type="match status" value="1"/>
</dbReference>
<comment type="subcellular location">
    <subcellularLocation>
        <location evidence="1">Cell membrane</location>
        <topology evidence="1">Multi-pass membrane protein</topology>
    </subcellularLocation>
</comment>
<keyword evidence="2" id="KW-0813">Transport</keyword>
<dbReference type="Pfam" id="PF05977">
    <property type="entry name" value="MFS_3"/>
    <property type="match status" value="1"/>
</dbReference>
<comment type="caution">
    <text evidence="8">The sequence shown here is derived from an EMBL/GenBank/DDBJ whole genome shotgun (WGS) entry which is preliminary data.</text>
</comment>
<dbReference type="Proteomes" id="UP001074726">
    <property type="component" value="Unassembled WGS sequence"/>
</dbReference>
<gene>
    <name evidence="8" type="ORF">NYO98_05850</name>
</gene>
<protein>
    <submittedName>
        <fullName evidence="8">MFS transporter</fullName>
    </submittedName>
</protein>
<name>A0ABT4C9Z8_9ACTN</name>
<feature type="transmembrane region" description="Helical" evidence="7">
    <location>
        <begin position="258"/>
        <end position="278"/>
    </location>
</feature>
<feature type="transmembrane region" description="Helical" evidence="7">
    <location>
        <begin position="149"/>
        <end position="167"/>
    </location>
</feature>
<dbReference type="Gene3D" id="1.20.1250.20">
    <property type="entry name" value="MFS general substrate transporter like domains"/>
    <property type="match status" value="1"/>
</dbReference>
<keyword evidence="3" id="KW-1003">Cell membrane</keyword>
<keyword evidence="5 7" id="KW-1133">Transmembrane helix</keyword>
<evidence type="ECO:0000313" key="8">
    <source>
        <dbReference type="EMBL" id="MCY4725796.1"/>
    </source>
</evidence>
<feature type="transmembrane region" description="Helical" evidence="7">
    <location>
        <begin position="15"/>
        <end position="41"/>
    </location>
</feature>
<evidence type="ECO:0000256" key="1">
    <source>
        <dbReference type="ARBA" id="ARBA00004651"/>
    </source>
</evidence>
<keyword evidence="9" id="KW-1185">Reference proteome</keyword>
<feature type="transmembrane region" description="Helical" evidence="7">
    <location>
        <begin position="371"/>
        <end position="393"/>
    </location>
</feature>
<sequence>MTWAASFAPLRNRSFAWYFASRLVNTFGGMMANIALAFAVLDIDDSPAALGQVLAAHTIPMVVLLLWGGVISDRFPRTVVLQASNLASAVTQGLIAFLVITGAAELWMVIVLSVVHGAVSAIAFPAMASMVPQLVPRDALQPANALLSLTRNGLAVLGPTVGALLVVSIGSGWALAVDAATWFVAAVLLVPVKVPPRERKASTSTIAELREGWTFFWSTTWLWVVVVAFGVLNMIHVGTMQTLGPAVAEDTAAVGRQGWGLVLSAEAVGLLVMAVVLLRVRLERPLLWGMAGISLASVPMVMLGVDPVLLALVLAAFVGGAGIEVFSMGWNLAMQENIDDDMLSRAYSYDALGSFVAMPIGQLLWGPLALWLGASEVLVGSGVAYALICAAVLCSQSVRDLPRAAATPVAEVTSGTS</sequence>
<evidence type="ECO:0000256" key="4">
    <source>
        <dbReference type="ARBA" id="ARBA00022692"/>
    </source>
</evidence>
<evidence type="ECO:0000256" key="5">
    <source>
        <dbReference type="ARBA" id="ARBA00022989"/>
    </source>
</evidence>
<dbReference type="PANTHER" id="PTHR23513">
    <property type="entry name" value="INTEGRAL MEMBRANE EFFLUX PROTEIN-RELATED"/>
    <property type="match status" value="1"/>
</dbReference>
<feature type="transmembrane region" description="Helical" evidence="7">
    <location>
        <begin position="285"/>
        <end position="303"/>
    </location>
</feature>
<proteinExistence type="predicted"/>
<dbReference type="RefSeq" id="WP_268110580.1">
    <property type="nucleotide sequence ID" value="NZ_JAPPUX010000001.1"/>
</dbReference>